<evidence type="ECO:0000256" key="2">
    <source>
        <dbReference type="ARBA" id="ARBA00022692"/>
    </source>
</evidence>
<dbReference type="OrthoDB" id="45564at2"/>
<dbReference type="Pfam" id="PF01925">
    <property type="entry name" value="TauE"/>
    <property type="match status" value="1"/>
</dbReference>
<evidence type="ECO:0000256" key="5">
    <source>
        <dbReference type="RuleBase" id="RU363041"/>
    </source>
</evidence>
<feature type="transmembrane region" description="Helical" evidence="5">
    <location>
        <begin position="78"/>
        <end position="97"/>
    </location>
</feature>
<dbReference type="EMBL" id="BMIO01000002">
    <property type="protein sequence ID" value="GGD37145.1"/>
    <property type="molecule type" value="Genomic_DNA"/>
</dbReference>
<comment type="caution">
    <text evidence="6">The sequence shown here is derived from an EMBL/GenBank/DDBJ whole genome shotgun (WGS) entry which is preliminary data.</text>
</comment>
<accession>A0A916YBE2</accession>
<gene>
    <name evidence="6" type="ORF">GCM10010989_09090</name>
</gene>
<keyword evidence="2 5" id="KW-0812">Transmembrane</keyword>
<feature type="transmembrane region" description="Helical" evidence="5">
    <location>
        <begin position="109"/>
        <end position="126"/>
    </location>
</feature>
<reference evidence="6 7" key="1">
    <citation type="journal article" date="2014" name="Int. J. Syst. Evol. Microbiol.">
        <title>Complete genome sequence of Corynebacterium casei LMG S-19264T (=DSM 44701T), isolated from a smear-ripened cheese.</title>
        <authorList>
            <consortium name="US DOE Joint Genome Institute (JGI-PGF)"/>
            <person name="Walter F."/>
            <person name="Albersmeier A."/>
            <person name="Kalinowski J."/>
            <person name="Ruckert C."/>
        </authorList>
    </citation>
    <scope>NUCLEOTIDE SEQUENCE [LARGE SCALE GENOMIC DNA]</scope>
    <source>
        <strain evidence="6 7">CGMCC 1.15358</strain>
    </source>
</reference>
<keyword evidence="5" id="KW-1003">Cell membrane</keyword>
<dbReference type="PANTHER" id="PTHR43701:SF12">
    <property type="entry name" value="MEMBRANE TRANSPORTER PROTEIN YTNM-RELATED"/>
    <property type="match status" value="1"/>
</dbReference>
<keyword evidence="7" id="KW-1185">Reference proteome</keyword>
<keyword evidence="3 5" id="KW-1133">Transmembrane helix</keyword>
<feature type="transmembrane region" description="Helical" evidence="5">
    <location>
        <begin position="230"/>
        <end position="251"/>
    </location>
</feature>
<evidence type="ECO:0000256" key="4">
    <source>
        <dbReference type="ARBA" id="ARBA00023136"/>
    </source>
</evidence>
<sequence length="252" mass="26230">MDYAFVEQLLPYIAIGFAAQLVDGALGMAFGVICNTLLVGVLGLPPALASAKVHVVECFTTASSGISHLFHRNIDKALFFKLLLPGMAGGVTGAYLLTNIDASVVKPFVLGYLALIGLYIFVRGVFWPPKPREAKHVAPLGLLGGFLDAAGGGGWGPVVTSNLLVQGVEPRRVIGTVNSVEFFLTIAVSATFIAHLGIADLLGATLGLIIGGVAAAPFGAWAAKRIPLKPMLIFVGFVLAATSSFGIWSALR</sequence>
<evidence type="ECO:0000256" key="3">
    <source>
        <dbReference type="ARBA" id="ARBA00022989"/>
    </source>
</evidence>
<keyword evidence="4 5" id="KW-0472">Membrane</keyword>
<organism evidence="6 7">
    <name type="scientific">Croceicoccus pelagius</name>
    <dbReference type="NCBI Taxonomy" id="1703341"/>
    <lineage>
        <taxon>Bacteria</taxon>
        <taxon>Pseudomonadati</taxon>
        <taxon>Pseudomonadota</taxon>
        <taxon>Alphaproteobacteria</taxon>
        <taxon>Sphingomonadales</taxon>
        <taxon>Erythrobacteraceae</taxon>
        <taxon>Croceicoccus</taxon>
    </lineage>
</organism>
<feature type="transmembrane region" description="Helical" evidence="5">
    <location>
        <begin position="204"/>
        <end position="223"/>
    </location>
</feature>
<dbReference type="InterPro" id="IPR002781">
    <property type="entry name" value="TM_pro_TauE-like"/>
</dbReference>
<comment type="subcellular location">
    <subcellularLocation>
        <location evidence="5">Cell membrane</location>
        <topology evidence="5">Multi-pass membrane protein</topology>
    </subcellularLocation>
    <subcellularLocation>
        <location evidence="1">Membrane</location>
        <topology evidence="1">Multi-pass membrane protein</topology>
    </subcellularLocation>
</comment>
<proteinExistence type="inferred from homology"/>
<evidence type="ECO:0000313" key="6">
    <source>
        <dbReference type="EMBL" id="GGD37145.1"/>
    </source>
</evidence>
<dbReference type="PANTHER" id="PTHR43701">
    <property type="entry name" value="MEMBRANE TRANSPORTER PROTEIN MJ0441-RELATED"/>
    <property type="match status" value="1"/>
</dbReference>
<name>A0A916YBE2_9SPHN</name>
<dbReference type="Proteomes" id="UP000598997">
    <property type="component" value="Unassembled WGS sequence"/>
</dbReference>
<dbReference type="GO" id="GO:0005886">
    <property type="term" value="C:plasma membrane"/>
    <property type="evidence" value="ECO:0007669"/>
    <property type="project" value="UniProtKB-SubCell"/>
</dbReference>
<dbReference type="RefSeq" id="WP_066764920.1">
    <property type="nucleotide sequence ID" value="NZ_BMIO01000002.1"/>
</dbReference>
<feature type="transmembrane region" description="Helical" evidence="5">
    <location>
        <begin position="180"/>
        <end position="198"/>
    </location>
</feature>
<comment type="similarity">
    <text evidence="5">Belongs to the 4-toluene sulfonate uptake permease (TSUP) (TC 2.A.102) family.</text>
</comment>
<protein>
    <recommendedName>
        <fullName evidence="5">Probable membrane transporter protein</fullName>
    </recommendedName>
</protein>
<evidence type="ECO:0000313" key="7">
    <source>
        <dbReference type="Proteomes" id="UP000598997"/>
    </source>
</evidence>
<dbReference type="AlphaFoldDB" id="A0A916YBE2"/>
<dbReference type="InterPro" id="IPR051598">
    <property type="entry name" value="TSUP/Inactive_protease-like"/>
</dbReference>
<feature type="transmembrane region" description="Helical" evidence="5">
    <location>
        <begin position="12"/>
        <end position="44"/>
    </location>
</feature>
<evidence type="ECO:0000256" key="1">
    <source>
        <dbReference type="ARBA" id="ARBA00004141"/>
    </source>
</evidence>